<evidence type="ECO:0000256" key="1">
    <source>
        <dbReference type="SAM" id="MobiDB-lite"/>
    </source>
</evidence>
<feature type="transmembrane region" description="Helical" evidence="2">
    <location>
        <begin position="23"/>
        <end position="44"/>
    </location>
</feature>
<feature type="region of interest" description="Disordered" evidence="1">
    <location>
        <begin position="208"/>
        <end position="239"/>
    </location>
</feature>
<dbReference type="InterPro" id="IPR045584">
    <property type="entry name" value="Pilin-like"/>
</dbReference>
<keyword evidence="2" id="KW-0812">Transmembrane</keyword>
<protein>
    <submittedName>
        <fullName evidence="3">General secretion pathway protein J</fullName>
    </submittedName>
</protein>
<dbReference type="RefSeq" id="WP_013034525.1">
    <property type="nucleotide sequence ID" value="NC_013960.1"/>
</dbReference>
<sequence>MASLRLGLPQYESGSKAPHSCQGFTLVELLIAMTLVGMMLVILFSGLRLSTRSWEAAEQKLAVVEKQRVIEGLFRRQIREQKLLFFNDPEQGQVMTFAGTSEGMQFVAPLLTRLGLGGLYWITFEVVKEGGESHLVMNWWPYRPEGLEEEGREREVLLEAVEEIAFSYFGKEAVGEAPEWHERWEDPQRPPQLVRLQVRTQEAEWPELIAGIQSSPQDGRGGGAGRRLRVDFGPAPAMQ</sequence>
<keyword evidence="2" id="KW-1133">Transmembrane helix</keyword>
<proteinExistence type="predicted"/>
<dbReference type="NCBIfam" id="TIGR02532">
    <property type="entry name" value="IV_pilin_GFxxxE"/>
    <property type="match status" value="1"/>
</dbReference>
<dbReference type="OrthoDB" id="5568646at2"/>
<dbReference type="SUPFAM" id="SSF54523">
    <property type="entry name" value="Pili subunits"/>
    <property type="match status" value="1"/>
</dbReference>
<evidence type="ECO:0000256" key="2">
    <source>
        <dbReference type="SAM" id="Phobius"/>
    </source>
</evidence>
<keyword evidence="2" id="KW-0472">Membrane</keyword>
<reference evidence="4" key="1">
    <citation type="submission" date="2010-04" db="EMBL/GenBank/DDBJ databases">
        <title>Complete genome sequence of Nitrosococcus halophilus Nc4, a salt-adapted, aerobic obligate ammonia-oxidizing sulfur purple bacterium.</title>
        <authorList>
            <consortium name="US DOE Joint Genome Institute"/>
            <person name="Campbell M.A."/>
            <person name="Malfatti S.A."/>
            <person name="Chain P.S.G."/>
            <person name="Heidelberg J.F."/>
            <person name="Ward B.B."/>
            <person name="Klotz M.G."/>
        </authorList>
    </citation>
    <scope>NUCLEOTIDE SEQUENCE [LARGE SCALE GENOMIC DNA]</scope>
    <source>
        <strain evidence="4">Nc4</strain>
    </source>
</reference>
<evidence type="ECO:0000313" key="3">
    <source>
        <dbReference type="EMBL" id="ADE16676.1"/>
    </source>
</evidence>
<dbReference type="HOGENOM" id="CLU_101359_0_0_6"/>
<dbReference type="Pfam" id="PF07963">
    <property type="entry name" value="N_methyl"/>
    <property type="match status" value="1"/>
</dbReference>
<dbReference type="AlphaFoldDB" id="D5C288"/>
<dbReference type="InterPro" id="IPR012902">
    <property type="entry name" value="N_methyl_site"/>
</dbReference>
<dbReference type="EMBL" id="CP001798">
    <property type="protein sequence ID" value="ADE16676.1"/>
    <property type="molecule type" value="Genomic_DNA"/>
</dbReference>
<accession>D5C288</accession>
<name>D5C288_NITHN</name>
<dbReference type="STRING" id="472759.Nhal_3653"/>
<dbReference type="Proteomes" id="UP000001844">
    <property type="component" value="Chromosome"/>
</dbReference>
<dbReference type="KEGG" id="nhl:Nhal_3653"/>
<dbReference type="eggNOG" id="COG2165">
    <property type="taxonomic scope" value="Bacteria"/>
</dbReference>
<keyword evidence="4" id="KW-1185">Reference proteome</keyword>
<organism evidence="3 4">
    <name type="scientific">Nitrosococcus halophilus (strain Nc4)</name>
    <dbReference type="NCBI Taxonomy" id="472759"/>
    <lineage>
        <taxon>Bacteria</taxon>
        <taxon>Pseudomonadati</taxon>
        <taxon>Pseudomonadota</taxon>
        <taxon>Gammaproteobacteria</taxon>
        <taxon>Chromatiales</taxon>
        <taxon>Chromatiaceae</taxon>
        <taxon>Nitrosococcus</taxon>
    </lineage>
</organism>
<dbReference type="PROSITE" id="PS00409">
    <property type="entry name" value="PROKAR_NTER_METHYL"/>
    <property type="match status" value="1"/>
</dbReference>
<evidence type="ECO:0000313" key="4">
    <source>
        <dbReference type="Proteomes" id="UP000001844"/>
    </source>
</evidence>
<gene>
    <name evidence="3" type="ordered locus">Nhal_3653</name>
</gene>